<feature type="transmembrane region" description="Helical" evidence="8">
    <location>
        <begin position="137"/>
        <end position="157"/>
    </location>
</feature>
<dbReference type="InterPro" id="IPR037294">
    <property type="entry name" value="ABC_BtuC-like"/>
</dbReference>
<comment type="similarity">
    <text evidence="2">Belongs to the binding-protein-dependent transport system permease family. FecCD subfamily.</text>
</comment>
<evidence type="ECO:0000313" key="9">
    <source>
        <dbReference type="EMBL" id="MBD2846711.1"/>
    </source>
</evidence>
<comment type="subcellular location">
    <subcellularLocation>
        <location evidence="1">Cell membrane</location>
        <topology evidence="1">Multi-pass membrane protein</topology>
    </subcellularLocation>
</comment>
<keyword evidence="3" id="KW-0813">Transport</keyword>
<dbReference type="GO" id="GO:0022857">
    <property type="term" value="F:transmembrane transporter activity"/>
    <property type="evidence" value="ECO:0007669"/>
    <property type="project" value="InterPro"/>
</dbReference>
<evidence type="ECO:0000256" key="3">
    <source>
        <dbReference type="ARBA" id="ARBA00022448"/>
    </source>
</evidence>
<name>A0A927BVL1_9BACL</name>
<keyword evidence="10" id="KW-1185">Reference proteome</keyword>
<evidence type="ECO:0000256" key="4">
    <source>
        <dbReference type="ARBA" id="ARBA00022475"/>
    </source>
</evidence>
<dbReference type="SUPFAM" id="SSF81345">
    <property type="entry name" value="ABC transporter involved in vitamin B12 uptake, BtuC"/>
    <property type="match status" value="1"/>
</dbReference>
<reference evidence="9" key="1">
    <citation type="submission" date="2020-09" db="EMBL/GenBank/DDBJ databases">
        <title>A novel bacterium of genus Paenibacillus, isolated from South China Sea.</title>
        <authorList>
            <person name="Huang H."/>
            <person name="Mo K."/>
            <person name="Hu Y."/>
        </authorList>
    </citation>
    <scope>NUCLEOTIDE SEQUENCE</scope>
    <source>
        <strain evidence="9">IB182496</strain>
    </source>
</reference>
<dbReference type="Gene3D" id="1.10.3470.10">
    <property type="entry name" value="ABC transporter involved in vitamin B12 uptake, BtuC"/>
    <property type="match status" value="1"/>
</dbReference>
<dbReference type="RefSeq" id="WP_190919356.1">
    <property type="nucleotide sequence ID" value="NZ_JACXIZ010000027.1"/>
</dbReference>
<dbReference type="Pfam" id="PF01032">
    <property type="entry name" value="FecCD"/>
    <property type="match status" value="1"/>
</dbReference>
<evidence type="ECO:0000313" key="10">
    <source>
        <dbReference type="Proteomes" id="UP000621560"/>
    </source>
</evidence>
<dbReference type="EMBL" id="JACXIZ010000027">
    <property type="protein sequence ID" value="MBD2846711.1"/>
    <property type="molecule type" value="Genomic_DNA"/>
</dbReference>
<dbReference type="GO" id="GO:0033214">
    <property type="term" value="P:siderophore-iron import into cell"/>
    <property type="evidence" value="ECO:0007669"/>
    <property type="project" value="TreeGrafter"/>
</dbReference>
<organism evidence="9 10">
    <name type="scientific">Paenibacillus sabuli</name>
    <dbReference type="NCBI Taxonomy" id="2772509"/>
    <lineage>
        <taxon>Bacteria</taxon>
        <taxon>Bacillati</taxon>
        <taxon>Bacillota</taxon>
        <taxon>Bacilli</taxon>
        <taxon>Bacillales</taxon>
        <taxon>Paenibacillaceae</taxon>
        <taxon>Paenibacillus</taxon>
    </lineage>
</organism>
<comment type="caution">
    <text evidence="9">The sequence shown here is derived from an EMBL/GenBank/DDBJ whole genome shotgun (WGS) entry which is preliminary data.</text>
</comment>
<evidence type="ECO:0000256" key="5">
    <source>
        <dbReference type="ARBA" id="ARBA00022692"/>
    </source>
</evidence>
<feature type="transmembrane region" description="Helical" evidence="8">
    <location>
        <begin position="295"/>
        <end position="320"/>
    </location>
</feature>
<evidence type="ECO:0000256" key="2">
    <source>
        <dbReference type="ARBA" id="ARBA00007935"/>
    </source>
</evidence>
<evidence type="ECO:0000256" key="1">
    <source>
        <dbReference type="ARBA" id="ARBA00004651"/>
    </source>
</evidence>
<proteinExistence type="inferred from homology"/>
<feature type="transmembrane region" description="Helical" evidence="8">
    <location>
        <begin position="326"/>
        <end position="344"/>
    </location>
</feature>
<keyword evidence="5 8" id="KW-0812">Transmembrane</keyword>
<keyword evidence="4" id="KW-1003">Cell membrane</keyword>
<gene>
    <name evidence="9" type="ORF">IDH44_16060</name>
</gene>
<evidence type="ECO:0000256" key="8">
    <source>
        <dbReference type="SAM" id="Phobius"/>
    </source>
</evidence>
<dbReference type="InterPro" id="IPR000522">
    <property type="entry name" value="ABC_transptr_permease_BtuC"/>
</dbReference>
<dbReference type="PANTHER" id="PTHR30472:SF58">
    <property type="entry name" value="IRON(3+)-HYDROXAMATE IMPORT SYSTEM PERMEASE PROTEIN FHUB"/>
    <property type="match status" value="1"/>
</dbReference>
<feature type="transmembrane region" description="Helical" evidence="8">
    <location>
        <begin position="219"/>
        <end position="240"/>
    </location>
</feature>
<feature type="transmembrane region" description="Helical" evidence="8">
    <location>
        <begin position="111"/>
        <end position="130"/>
    </location>
</feature>
<dbReference type="PANTHER" id="PTHR30472">
    <property type="entry name" value="FERRIC ENTEROBACTIN TRANSPORT SYSTEM PERMEASE PROTEIN"/>
    <property type="match status" value="1"/>
</dbReference>
<dbReference type="GO" id="GO:0005886">
    <property type="term" value="C:plasma membrane"/>
    <property type="evidence" value="ECO:0007669"/>
    <property type="project" value="UniProtKB-SubCell"/>
</dbReference>
<accession>A0A927BVL1</accession>
<feature type="transmembrane region" description="Helical" evidence="8">
    <location>
        <begin position="24"/>
        <end position="45"/>
    </location>
</feature>
<protein>
    <submittedName>
        <fullName evidence="9">Iron ABC transporter permease</fullName>
    </submittedName>
</protein>
<evidence type="ECO:0000256" key="6">
    <source>
        <dbReference type="ARBA" id="ARBA00022989"/>
    </source>
</evidence>
<feature type="transmembrane region" description="Helical" evidence="8">
    <location>
        <begin position="169"/>
        <end position="191"/>
    </location>
</feature>
<keyword evidence="6 8" id="KW-1133">Transmembrane helix</keyword>
<feature type="transmembrane region" description="Helical" evidence="8">
    <location>
        <begin position="82"/>
        <end position="99"/>
    </location>
</feature>
<keyword evidence="7 8" id="KW-0472">Membrane</keyword>
<feature type="transmembrane region" description="Helical" evidence="8">
    <location>
        <begin position="260"/>
        <end position="283"/>
    </location>
</feature>
<dbReference type="AlphaFoldDB" id="A0A927BVL1"/>
<sequence>MASSVQHSGTDAGAGGSQLQSRPLAASAILIGGTALLAFGIALSISFGAASIGLKEVWGAMFAFNPELTNHQIIQELRMPRAVAAALVGAALAVAGTLMQGMTRNPLADSGLLGINAGAGFVLAVCFAFFPGLSFGTLILFSFVGAGLGAGLVFGVGSLAQGGLSPVRLAIAGAAVTALLTALSEGIALHFQIGQDLAFWYAGGVQGVQWKEIMRIGPWIVAALAGSMLLSRSITVLSLGEEVAASLGQRNRLVKALASLAVLVLAGAAVAVAGMIGFVGLMIPHLTRYLVGRDYRWIISCSAVLGALLLVLGDLAARMINPPEETPVAALIALIGVPFFLYLARNERREL</sequence>
<dbReference type="CDD" id="cd06550">
    <property type="entry name" value="TM_ABC_iron-siderophores_like"/>
    <property type="match status" value="1"/>
</dbReference>
<dbReference type="FunFam" id="1.10.3470.10:FF:000001">
    <property type="entry name" value="Vitamin B12 ABC transporter permease BtuC"/>
    <property type="match status" value="1"/>
</dbReference>
<dbReference type="Proteomes" id="UP000621560">
    <property type="component" value="Unassembled WGS sequence"/>
</dbReference>
<evidence type="ECO:0000256" key="7">
    <source>
        <dbReference type="ARBA" id="ARBA00023136"/>
    </source>
</evidence>